<dbReference type="Proteomes" id="UP000886689">
    <property type="component" value="Unassembled WGS sequence"/>
</dbReference>
<protein>
    <submittedName>
        <fullName evidence="2">Uncharacterized protein</fullName>
    </submittedName>
</protein>
<comment type="caution">
    <text evidence="2">The sequence shown here is derived from an EMBL/GenBank/DDBJ whole genome shotgun (WGS) entry which is preliminary data.</text>
</comment>
<sequence>MGITSLHMRVVLAVWLAFIASVALAASTAERFTSFGGFHLGVGTLTDVQSKLGPANKIESGEAGEYEVRVCYRTKSATVTYLSGEMGGPTHDLLGLSVGQTNTDDSVNCPPWPSAIRVPPPRLAGLYLGMSRRAFAQALGTKVQVDGKVSRAFFESKRKFTPAEYQAMPKEVRELVAKGQTQDYFDVVVTVEGYFANNRLVKFQVWKVETQ</sequence>
<evidence type="ECO:0000256" key="1">
    <source>
        <dbReference type="SAM" id="SignalP"/>
    </source>
</evidence>
<dbReference type="EMBL" id="JADJUC010000013">
    <property type="protein sequence ID" value="MBK8524697.1"/>
    <property type="molecule type" value="Genomic_DNA"/>
</dbReference>
<reference evidence="2" key="1">
    <citation type="submission" date="2020-10" db="EMBL/GenBank/DDBJ databases">
        <title>Connecting structure to function with the recovery of over 1000 high-quality activated sludge metagenome-assembled genomes encoding full-length rRNA genes using long-read sequencing.</title>
        <authorList>
            <person name="Singleton C.M."/>
            <person name="Petriglieri F."/>
            <person name="Kristensen J.M."/>
            <person name="Kirkegaard R.H."/>
            <person name="Michaelsen T.Y."/>
            <person name="Andersen M.H."/>
            <person name="Karst S.M."/>
            <person name="Dueholm M.S."/>
            <person name="Nielsen P.H."/>
            <person name="Albertsen M."/>
        </authorList>
    </citation>
    <scope>NUCLEOTIDE SEQUENCE</scope>
    <source>
        <strain evidence="2">Hirt_18-Q3-R61-65_BATAC.395</strain>
    </source>
</reference>
<accession>A0A9D7PSH1</accession>
<proteinExistence type="predicted"/>
<evidence type="ECO:0000313" key="3">
    <source>
        <dbReference type="Proteomes" id="UP000886689"/>
    </source>
</evidence>
<organism evidence="2 3">
    <name type="scientific">Candidatus Proximibacter danicus</name>
    <dbReference type="NCBI Taxonomy" id="2954365"/>
    <lineage>
        <taxon>Bacteria</taxon>
        <taxon>Pseudomonadati</taxon>
        <taxon>Pseudomonadota</taxon>
        <taxon>Betaproteobacteria</taxon>
        <taxon>Candidatus Proximibacter</taxon>
    </lineage>
</organism>
<dbReference type="AlphaFoldDB" id="A0A9D7PSH1"/>
<evidence type="ECO:0000313" key="2">
    <source>
        <dbReference type="EMBL" id="MBK8524697.1"/>
    </source>
</evidence>
<feature type="chain" id="PRO_5038767674" evidence="1">
    <location>
        <begin position="26"/>
        <end position="211"/>
    </location>
</feature>
<feature type="signal peptide" evidence="1">
    <location>
        <begin position="1"/>
        <end position="25"/>
    </location>
</feature>
<keyword evidence="1" id="KW-0732">Signal</keyword>
<name>A0A9D7PSH1_9PROT</name>
<gene>
    <name evidence="2" type="ORF">IPL58_11745</name>
</gene>